<keyword evidence="3" id="KW-1185">Reference proteome</keyword>
<dbReference type="InterPro" id="IPR000361">
    <property type="entry name" value="ATAP_core_dom"/>
</dbReference>
<dbReference type="OrthoDB" id="9801228at2"/>
<dbReference type="EMBL" id="QJTI01000004">
    <property type="protein sequence ID" value="PYF04187.1"/>
    <property type="molecule type" value="Genomic_DNA"/>
</dbReference>
<dbReference type="GO" id="GO:0051539">
    <property type="term" value="F:4 iron, 4 sulfur cluster binding"/>
    <property type="evidence" value="ECO:0007669"/>
    <property type="project" value="TreeGrafter"/>
</dbReference>
<dbReference type="Proteomes" id="UP000248148">
    <property type="component" value="Unassembled WGS sequence"/>
</dbReference>
<comment type="caution">
    <text evidence="2">The sequence shown here is derived from an EMBL/GenBank/DDBJ whole genome shotgun (WGS) entry which is preliminary data.</text>
</comment>
<dbReference type="Pfam" id="PF01521">
    <property type="entry name" value="Fe-S_biosyn"/>
    <property type="match status" value="1"/>
</dbReference>
<evidence type="ECO:0000259" key="1">
    <source>
        <dbReference type="Pfam" id="PF01521"/>
    </source>
</evidence>
<proteinExistence type="predicted"/>
<accession>A0A318TK50</accession>
<dbReference type="RefSeq" id="WP_027278296.1">
    <property type="nucleotide sequence ID" value="NZ_QJTI01000004.1"/>
</dbReference>
<dbReference type="NCBIfam" id="TIGR00049">
    <property type="entry name" value="iron-sulfur cluster assembly accessory protein"/>
    <property type="match status" value="1"/>
</dbReference>
<dbReference type="InterPro" id="IPR016092">
    <property type="entry name" value="ATAP"/>
</dbReference>
<evidence type="ECO:0000313" key="3">
    <source>
        <dbReference type="Proteomes" id="UP000248148"/>
    </source>
</evidence>
<sequence>MINLTEQAGAAVRAAMERSGKTAGGLRVMVETGGCAGFKYLIGLDSEPREDDAVVEAGGVRVFLDPESQPLLTGMTIGFVESLEGSGFTFDNPNAGARCGCGKSFC</sequence>
<dbReference type="GO" id="GO:0051537">
    <property type="term" value="F:2 iron, 2 sulfur cluster binding"/>
    <property type="evidence" value="ECO:0007669"/>
    <property type="project" value="TreeGrafter"/>
</dbReference>
<dbReference type="PANTHER" id="PTHR43011:SF1">
    <property type="entry name" value="IRON-SULFUR CLUSTER ASSEMBLY 2 HOMOLOG, MITOCHONDRIAL"/>
    <property type="match status" value="1"/>
</dbReference>
<organism evidence="2 3">
    <name type="scientific">Rhodopseudomonas faecalis</name>
    <dbReference type="NCBI Taxonomy" id="99655"/>
    <lineage>
        <taxon>Bacteria</taxon>
        <taxon>Pseudomonadati</taxon>
        <taxon>Pseudomonadota</taxon>
        <taxon>Alphaproteobacteria</taxon>
        <taxon>Hyphomicrobiales</taxon>
        <taxon>Nitrobacteraceae</taxon>
        <taxon>Rhodopseudomonas</taxon>
    </lineage>
</organism>
<protein>
    <submittedName>
        <fullName evidence="2">Iron-sulfur cluster assembly protein</fullName>
    </submittedName>
</protein>
<dbReference type="GO" id="GO:0016226">
    <property type="term" value="P:iron-sulfur cluster assembly"/>
    <property type="evidence" value="ECO:0007669"/>
    <property type="project" value="InterPro"/>
</dbReference>
<dbReference type="AlphaFoldDB" id="A0A318TK50"/>
<dbReference type="SUPFAM" id="SSF89360">
    <property type="entry name" value="HesB-like domain"/>
    <property type="match status" value="1"/>
</dbReference>
<dbReference type="InterPro" id="IPR017870">
    <property type="entry name" value="FeS_cluster_insertion_CS"/>
</dbReference>
<dbReference type="GO" id="GO:0005506">
    <property type="term" value="F:iron ion binding"/>
    <property type="evidence" value="ECO:0007669"/>
    <property type="project" value="TreeGrafter"/>
</dbReference>
<dbReference type="InterPro" id="IPR035903">
    <property type="entry name" value="HesB-like_dom_sf"/>
</dbReference>
<evidence type="ECO:0000313" key="2">
    <source>
        <dbReference type="EMBL" id="PYF04187.1"/>
    </source>
</evidence>
<dbReference type="Gene3D" id="2.60.300.12">
    <property type="entry name" value="HesB-like domain"/>
    <property type="match status" value="1"/>
</dbReference>
<dbReference type="PANTHER" id="PTHR43011">
    <property type="entry name" value="IRON-SULFUR CLUSTER ASSEMBLY 2 HOMOLOG, MITOCHONDRIAL"/>
    <property type="match status" value="1"/>
</dbReference>
<gene>
    <name evidence="2" type="ORF">BJ122_104167</name>
</gene>
<feature type="domain" description="Core" evidence="1">
    <location>
        <begin position="2"/>
        <end position="103"/>
    </location>
</feature>
<reference evidence="2 3" key="1">
    <citation type="submission" date="2018-06" db="EMBL/GenBank/DDBJ databases">
        <title>Genomic Encyclopedia of Archaeal and Bacterial Type Strains, Phase II (KMG-II): from individual species to whole genera.</title>
        <authorList>
            <person name="Goeker M."/>
        </authorList>
    </citation>
    <scope>NUCLEOTIDE SEQUENCE [LARGE SCALE GENOMIC DNA]</scope>
    <source>
        <strain evidence="2 3">JCM 11668</strain>
    </source>
</reference>
<dbReference type="PROSITE" id="PS01152">
    <property type="entry name" value="HESB"/>
    <property type="match status" value="1"/>
</dbReference>
<name>A0A318TK50_9BRAD</name>